<evidence type="ECO:0000256" key="1">
    <source>
        <dbReference type="SAM" id="Phobius"/>
    </source>
</evidence>
<keyword evidence="3" id="KW-1185">Reference proteome</keyword>
<organism evidence="2 3">
    <name type="scientific">Aspergillus tamarii</name>
    <dbReference type="NCBI Taxonomy" id="41984"/>
    <lineage>
        <taxon>Eukaryota</taxon>
        <taxon>Fungi</taxon>
        <taxon>Dikarya</taxon>
        <taxon>Ascomycota</taxon>
        <taxon>Pezizomycotina</taxon>
        <taxon>Eurotiomycetes</taxon>
        <taxon>Eurotiomycetidae</taxon>
        <taxon>Eurotiales</taxon>
        <taxon>Aspergillaceae</taxon>
        <taxon>Aspergillus</taxon>
        <taxon>Aspergillus subgen. Circumdati</taxon>
    </lineage>
</organism>
<protein>
    <submittedName>
        <fullName evidence="2">Uncharacterized protein</fullName>
    </submittedName>
</protein>
<evidence type="ECO:0000313" key="3">
    <source>
        <dbReference type="Proteomes" id="UP000326950"/>
    </source>
</evidence>
<name>A0A5N6UCM9_ASPTM</name>
<keyword evidence="1" id="KW-0812">Transmembrane</keyword>
<sequence>MDSCLSLFVRWICILLPLVLLFILIGVRLCLLRSRVNFINQPMSRNKVSSASDVVKLPMMVCT</sequence>
<evidence type="ECO:0000313" key="2">
    <source>
        <dbReference type="EMBL" id="KAE8156322.1"/>
    </source>
</evidence>
<dbReference type="EMBL" id="ML738767">
    <property type="protein sequence ID" value="KAE8156322.1"/>
    <property type="molecule type" value="Genomic_DNA"/>
</dbReference>
<keyword evidence="1" id="KW-1133">Transmembrane helix</keyword>
<proteinExistence type="predicted"/>
<feature type="transmembrane region" description="Helical" evidence="1">
    <location>
        <begin position="6"/>
        <end position="31"/>
    </location>
</feature>
<accession>A0A5N6UCM9</accession>
<dbReference type="AlphaFoldDB" id="A0A5N6UCM9"/>
<dbReference type="Proteomes" id="UP000326950">
    <property type="component" value="Unassembled WGS sequence"/>
</dbReference>
<gene>
    <name evidence="2" type="ORF">BDV40DRAFT_281526</name>
</gene>
<reference evidence="2 3" key="1">
    <citation type="submission" date="2019-04" db="EMBL/GenBank/DDBJ databases">
        <title>Friends and foes A comparative genomics study of 23 Aspergillus species from section Flavi.</title>
        <authorList>
            <consortium name="DOE Joint Genome Institute"/>
            <person name="Kjaerbolling I."/>
            <person name="Vesth T."/>
            <person name="Frisvad J.C."/>
            <person name="Nybo J.L."/>
            <person name="Theobald S."/>
            <person name="Kildgaard S."/>
            <person name="Isbrandt T."/>
            <person name="Kuo A."/>
            <person name="Sato A."/>
            <person name="Lyhne E.K."/>
            <person name="Kogle M.E."/>
            <person name="Wiebenga A."/>
            <person name="Kun R.S."/>
            <person name="Lubbers R.J."/>
            <person name="Makela M.R."/>
            <person name="Barry K."/>
            <person name="Chovatia M."/>
            <person name="Clum A."/>
            <person name="Daum C."/>
            <person name="Haridas S."/>
            <person name="He G."/>
            <person name="LaButti K."/>
            <person name="Lipzen A."/>
            <person name="Mondo S."/>
            <person name="Riley R."/>
            <person name="Salamov A."/>
            <person name="Simmons B.A."/>
            <person name="Magnuson J.K."/>
            <person name="Henrissat B."/>
            <person name="Mortensen U.H."/>
            <person name="Larsen T.O."/>
            <person name="Devries R.P."/>
            <person name="Grigoriev I.V."/>
            <person name="Machida M."/>
            <person name="Baker S.E."/>
            <person name="Andersen M.R."/>
        </authorList>
    </citation>
    <scope>NUCLEOTIDE SEQUENCE [LARGE SCALE GENOMIC DNA]</scope>
    <source>
        <strain evidence="2 3">CBS 117626</strain>
    </source>
</reference>
<keyword evidence="1" id="KW-0472">Membrane</keyword>